<dbReference type="PANTHER" id="PTHR44757">
    <property type="entry name" value="DIGUANYLATE CYCLASE DGCP"/>
    <property type="match status" value="1"/>
</dbReference>
<proteinExistence type="predicted"/>
<keyword evidence="6" id="KW-0548">Nucleotidyltransferase</keyword>
<reference evidence="6" key="1">
    <citation type="submission" date="2022-10" db="EMBL/GenBank/DDBJ databases">
        <title>Characterization and whole genome sequencing of a new Roseateles species, isolated from fresh water.</title>
        <authorList>
            <person name="Guliayeva D.Y."/>
            <person name="Akhremchuk A.E."/>
            <person name="Sikolenko M.A."/>
            <person name="Valentovich L.N."/>
            <person name="Sidarenka A.V."/>
        </authorList>
    </citation>
    <scope>NUCLEOTIDE SEQUENCE</scope>
    <source>
        <strain evidence="6">BIM B-1768</strain>
    </source>
</reference>
<dbReference type="InterPro" id="IPR043128">
    <property type="entry name" value="Rev_trsase/Diguanyl_cyclase"/>
</dbReference>
<evidence type="ECO:0000256" key="2">
    <source>
        <dbReference type="SAM" id="Phobius"/>
    </source>
</evidence>
<evidence type="ECO:0000313" key="7">
    <source>
        <dbReference type="Proteomes" id="UP001064933"/>
    </source>
</evidence>
<feature type="domain" description="GGDEF" evidence="5">
    <location>
        <begin position="725"/>
        <end position="860"/>
    </location>
</feature>
<dbReference type="Gene3D" id="3.30.70.270">
    <property type="match status" value="1"/>
</dbReference>
<dbReference type="CDD" id="cd12915">
    <property type="entry name" value="PDC2_DGC_like"/>
    <property type="match status" value="1"/>
</dbReference>
<organism evidence="6 7">
    <name type="scientific">Roseateles amylovorans</name>
    <dbReference type="NCBI Taxonomy" id="2978473"/>
    <lineage>
        <taxon>Bacteria</taxon>
        <taxon>Pseudomonadati</taxon>
        <taxon>Pseudomonadota</taxon>
        <taxon>Betaproteobacteria</taxon>
        <taxon>Burkholderiales</taxon>
        <taxon>Sphaerotilaceae</taxon>
        <taxon>Roseateles</taxon>
    </lineage>
</organism>
<feature type="compositionally biased region" description="Pro residues" evidence="1">
    <location>
        <begin position="862"/>
        <end position="873"/>
    </location>
</feature>
<dbReference type="SUPFAM" id="SSF55785">
    <property type="entry name" value="PYP-like sensor domain (PAS domain)"/>
    <property type="match status" value="3"/>
</dbReference>
<keyword evidence="7" id="KW-1185">Reference proteome</keyword>
<dbReference type="InterPro" id="IPR000014">
    <property type="entry name" value="PAS"/>
</dbReference>
<dbReference type="InterPro" id="IPR013656">
    <property type="entry name" value="PAS_4"/>
</dbReference>
<accession>A0ABY6AXT1</accession>
<dbReference type="EMBL" id="CP104562">
    <property type="protein sequence ID" value="UXH77787.1"/>
    <property type="molecule type" value="Genomic_DNA"/>
</dbReference>
<dbReference type="InterPro" id="IPR052155">
    <property type="entry name" value="Biofilm_reg_signaling"/>
</dbReference>
<dbReference type="GO" id="GO:0052621">
    <property type="term" value="F:diguanylate cyclase activity"/>
    <property type="evidence" value="ECO:0007669"/>
    <property type="project" value="UniProtKB-EC"/>
</dbReference>
<dbReference type="RefSeq" id="WP_261757542.1">
    <property type="nucleotide sequence ID" value="NZ_CP104562.2"/>
</dbReference>
<dbReference type="PANTHER" id="PTHR44757:SF2">
    <property type="entry name" value="BIOFILM ARCHITECTURE MAINTENANCE PROTEIN MBAA"/>
    <property type="match status" value="1"/>
</dbReference>
<feature type="transmembrane region" description="Helical" evidence="2">
    <location>
        <begin position="286"/>
        <end position="305"/>
    </location>
</feature>
<dbReference type="InterPro" id="IPR029787">
    <property type="entry name" value="Nucleotide_cyclase"/>
</dbReference>
<evidence type="ECO:0000259" key="5">
    <source>
        <dbReference type="PROSITE" id="PS50887"/>
    </source>
</evidence>
<dbReference type="PROSITE" id="PS50887">
    <property type="entry name" value="GGDEF"/>
    <property type="match status" value="1"/>
</dbReference>
<keyword evidence="2" id="KW-1133">Transmembrane helix</keyword>
<keyword evidence="6" id="KW-0808">Transferase</keyword>
<dbReference type="InterPro" id="IPR000160">
    <property type="entry name" value="GGDEF_dom"/>
</dbReference>
<dbReference type="SUPFAM" id="SSF55073">
    <property type="entry name" value="Nucleotide cyclase"/>
    <property type="match status" value="1"/>
</dbReference>
<gene>
    <name evidence="6" type="ORF">N4261_22880</name>
</gene>
<feature type="domain" description="PAS" evidence="3">
    <location>
        <begin position="435"/>
        <end position="475"/>
    </location>
</feature>
<dbReference type="NCBIfam" id="TIGR00254">
    <property type="entry name" value="GGDEF"/>
    <property type="match status" value="1"/>
</dbReference>
<evidence type="ECO:0000256" key="1">
    <source>
        <dbReference type="SAM" id="MobiDB-lite"/>
    </source>
</evidence>
<evidence type="ECO:0000313" key="6">
    <source>
        <dbReference type="EMBL" id="UXH77787.1"/>
    </source>
</evidence>
<dbReference type="Gene3D" id="3.30.450.20">
    <property type="entry name" value="PAS domain"/>
    <property type="match status" value="4"/>
</dbReference>
<name>A0ABY6AXT1_9BURK</name>
<dbReference type="SMART" id="SM00086">
    <property type="entry name" value="PAC"/>
    <property type="match status" value="3"/>
</dbReference>
<sequence>MKRLLVLGPFLSLGLVLVVLWTLVGWFAVIYPASLVQEVQDDLANTAAAASQETDALLREAETQLRTLDLMLLTRRTDQTGQDATVSQLVDTLRESARGITDVMLAHTDGRVWRIPSNSRAAYAELGPDSVLHELTVPGARHVVIGAPIRLRPGAHEVLPMATRLSVDSSEQNAAIAFLDLDHLQRVYRARMLRPGLAVFLERSDGLALLRQPGVTGLEGTNIPKNHPAQALPASAPTNGQFTLLEGLDGRERVVAYRTLDGYPLRIFVSLERERVLAGYLSQRRAVLGFSFLVTVIALGLTVWLTRLQHRTRLAEAEREATADASPMGLFRADLEGRTVYANETYLALLELDESQLAWGWLDRLPPAERDAVRADWLARAQRGESMDRVRRMVRSDGSDLVLAVRTRPMRVNDRIVAFAGTVLDITEPARQQETARMLSAIIDLAPDYIAQTTMDGDILYLNPALRRRLGLAPDAPLDGLHRRQFFVDGGEARFHDEILPAAARDGHWSGRWLARTRTGQSLPVDCTLILHRDETSTQVRTVSWILRDISVELAIERERERSQAVMNALAQSVSVMMLAVDSEEQVLFCNRAFEQQLGISPRSWEGQTARDLLGHARYADTQPLIARALAGESTLAELRDDGPDTVRDDRIEPRYLELSYAPLRGETGAIIGAFGVVRDVTEVKQEQLRLLKASNTDPLTELLNRSGFAAHVHTGLQRARDRQELVALLYLDLDRFKPVNDDHGHPVGDALLKAVAGRLRHALRPQDLVARLGGDEFAVFLHQVAKPEDAQSVGDKLVNTLSMPFRIGALELHIGTSVGFCVQWAAQATVDDLVTQADAQLYRAKRGGRGRAEGSVCESPGPGPSPDPGPDPEPSEGDLNPAPLTPAA</sequence>
<dbReference type="InterPro" id="IPR000700">
    <property type="entry name" value="PAS-assoc_C"/>
</dbReference>
<dbReference type="NCBIfam" id="TIGR00229">
    <property type="entry name" value="sensory_box"/>
    <property type="match status" value="3"/>
</dbReference>
<keyword evidence="2" id="KW-0472">Membrane</keyword>
<dbReference type="InterPro" id="IPR001610">
    <property type="entry name" value="PAC"/>
</dbReference>
<dbReference type="Pfam" id="PF13426">
    <property type="entry name" value="PAS_9"/>
    <property type="match status" value="1"/>
</dbReference>
<feature type="region of interest" description="Disordered" evidence="1">
    <location>
        <begin position="846"/>
        <end position="889"/>
    </location>
</feature>
<keyword evidence="2" id="KW-0812">Transmembrane</keyword>
<dbReference type="Pfam" id="PF00990">
    <property type="entry name" value="GGDEF"/>
    <property type="match status" value="1"/>
</dbReference>
<dbReference type="PROSITE" id="PS50112">
    <property type="entry name" value="PAS"/>
    <property type="match status" value="2"/>
</dbReference>
<dbReference type="SMART" id="SM00267">
    <property type="entry name" value="GGDEF"/>
    <property type="match status" value="1"/>
</dbReference>
<protein>
    <submittedName>
        <fullName evidence="6">Diguanylate cyclase</fullName>
        <ecNumber evidence="6">2.7.7.65</ecNumber>
    </submittedName>
</protein>
<dbReference type="PROSITE" id="PS50113">
    <property type="entry name" value="PAC"/>
    <property type="match status" value="1"/>
</dbReference>
<dbReference type="SMART" id="SM00091">
    <property type="entry name" value="PAS"/>
    <property type="match status" value="3"/>
</dbReference>
<feature type="domain" description="PAS" evidence="3">
    <location>
        <begin position="563"/>
        <end position="633"/>
    </location>
</feature>
<evidence type="ECO:0000259" key="4">
    <source>
        <dbReference type="PROSITE" id="PS50113"/>
    </source>
</evidence>
<dbReference type="CDD" id="cd00130">
    <property type="entry name" value="PAS"/>
    <property type="match status" value="3"/>
</dbReference>
<dbReference type="Pfam" id="PF08448">
    <property type="entry name" value="PAS_4"/>
    <property type="match status" value="2"/>
</dbReference>
<dbReference type="EC" id="2.7.7.65" evidence="6"/>
<dbReference type="CDD" id="cd01949">
    <property type="entry name" value="GGDEF"/>
    <property type="match status" value="1"/>
</dbReference>
<dbReference type="InterPro" id="IPR035965">
    <property type="entry name" value="PAS-like_dom_sf"/>
</dbReference>
<feature type="domain" description="PAC" evidence="4">
    <location>
        <begin position="640"/>
        <end position="693"/>
    </location>
</feature>
<evidence type="ECO:0000259" key="3">
    <source>
        <dbReference type="PROSITE" id="PS50112"/>
    </source>
</evidence>
<dbReference type="Proteomes" id="UP001064933">
    <property type="component" value="Chromosome"/>
</dbReference>